<dbReference type="EMBL" id="AE017334">
    <property type="protein sequence ID" value="AAT29528.1"/>
    <property type="molecule type" value="Genomic_DNA"/>
</dbReference>
<gene>
    <name evidence="8" type="ordered locus">GBAA_0427</name>
</gene>
<evidence type="ECO:0000259" key="7">
    <source>
        <dbReference type="PROSITE" id="PS51900"/>
    </source>
</evidence>
<feature type="domain" description="Tyr recombinase" evidence="6">
    <location>
        <begin position="167"/>
        <end position="366"/>
    </location>
</feature>
<evidence type="ECO:0000256" key="3">
    <source>
        <dbReference type="ARBA" id="ARBA00023125"/>
    </source>
</evidence>
<accession>Q6I3Y5</accession>
<accession>E9QT45</accession>
<feature type="domain" description="Core-binding (CB)" evidence="7">
    <location>
        <begin position="63"/>
        <end position="146"/>
    </location>
</feature>
<accession>A0A6L8P714</accession>
<dbReference type="InterPro" id="IPR028259">
    <property type="entry name" value="AP2-like_int_N"/>
</dbReference>
<dbReference type="InterPro" id="IPR044068">
    <property type="entry name" value="CB"/>
</dbReference>
<dbReference type="KEGG" id="bar:GBAA_0427"/>
<keyword evidence="2" id="KW-0229">DNA integration</keyword>
<dbReference type="Gene3D" id="1.10.443.10">
    <property type="entry name" value="Intergrase catalytic core"/>
    <property type="match status" value="1"/>
</dbReference>
<dbReference type="KEGG" id="banh:HYU01_02300"/>
<evidence type="ECO:0000313" key="8">
    <source>
        <dbReference type="EMBL" id="AAT29528.1"/>
    </source>
</evidence>
<dbReference type="InterPro" id="IPR050090">
    <property type="entry name" value="Tyrosine_recombinase_XerCD"/>
</dbReference>
<evidence type="ECO:0000313" key="9">
    <source>
        <dbReference type="Proteomes" id="UP000000594"/>
    </source>
</evidence>
<accession>Q6KXP9</accession>
<dbReference type="Pfam" id="PF14657">
    <property type="entry name" value="Arm-DNA-bind_4"/>
    <property type="match status" value="1"/>
</dbReference>
<dbReference type="SUPFAM" id="SSF56349">
    <property type="entry name" value="DNA breaking-rejoining enzymes"/>
    <property type="match status" value="1"/>
</dbReference>
<dbReference type="Pfam" id="PF14659">
    <property type="entry name" value="Phage_int_SAM_3"/>
    <property type="match status" value="1"/>
</dbReference>
<dbReference type="InterPro" id="IPR010998">
    <property type="entry name" value="Integrase_recombinase_N"/>
</dbReference>
<dbReference type="InterPro" id="IPR004107">
    <property type="entry name" value="Integrase_SAM-like_N"/>
</dbReference>
<dbReference type="AlphaFoldDB" id="A0A6L8P714"/>
<dbReference type="Proteomes" id="UP000000594">
    <property type="component" value="Chromosome"/>
</dbReference>
<name>A0A6L8P714_BACAN</name>
<evidence type="ECO:0000256" key="2">
    <source>
        <dbReference type="ARBA" id="ARBA00022908"/>
    </source>
</evidence>
<dbReference type="GO" id="GO:0015074">
    <property type="term" value="P:DNA integration"/>
    <property type="evidence" value="ECO:0007669"/>
    <property type="project" value="UniProtKB-KW"/>
</dbReference>
<sequence>MKGYFRKRGEKWSFTIDIGKDPITGKRKQKTASGFKTKKEAERACNELIHQFNTGSLVDDKNFTLSEYLQEWLENTAKQRVRETTFTNYKRAINSRIIPVLGSHKLKDLKPLHGQRFVKSLIDEGLSPAYIEYIFIVLKGSLEDAVRWELLFKNPFQHVEIPRPRKVVNSTWSIEETKKFLNRTKFENVIYYHLFLLALNTGMRRGEILGLKWKNFDLNEGKISVTETLIYDENGFRFTEPKTHGSKRLISIDQNLCKEFKSYKAKQNEFKLLFGQSYEDNDLVFAKETGQPILPRTMTTTFNQFIKKADVPQIRFHDLRHTHATILLKLGINPKIVSERLGHSSIKTTLDTYSHVTIDMQESAVLKLSEALKS</sequence>
<evidence type="ECO:0000256" key="5">
    <source>
        <dbReference type="PROSITE-ProRule" id="PRU01248"/>
    </source>
</evidence>
<organism evidence="8 9">
    <name type="scientific">Bacillus anthracis</name>
    <name type="common">anthrax bacterium</name>
    <dbReference type="NCBI Taxonomy" id="1392"/>
    <lineage>
        <taxon>Bacteria</taxon>
        <taxon>Bacillati</taxon>
        <taxon>Bacillota</taxon>
        <taxon>Bacilli</taxon>
        <taxon>Bacillales</taxon>
        <taxon>Bacillaceae</taxon>
        <taxon>Bacillus</taxon>
        <taxon>Bacillus cereus group</taxon>
    </lineage>
</organism>
<evidence type="ECO:0000256" key="1">
    <source>
        <dbReference type="ARBA" id="ARBA00008857"/>
    </source>
</evidence>
<protein>
    <submittedName>
        <fullName evidence="8">Prophage LambdaBa04, site-specific recombinase, phage integrase family</fullName>
    </submittedName>
</protein>
<accession>A0A0F7RHX2</accession>
<dbReference type="Gene3D" id="1.10.150.130">
    <property type="match status" value="1"/>
</dbReference>
<dbReference type="Pfam" id="PF00589">
    <property type="entry name" value="Phage_integrase"/>
    <property type="match status" value="1"/>
</dbReference>
<dbReference type="PANTHER" id="PTHR30349:SF64">
    <property type="entry name" value="PROPHAGE INTEGRASE INTD-RELATED"/>
    <property type="match status" value="1"/>
</dbReference>
<keyword evidence="4" id="KW-0233">DNA recombination</keyword>
<accession>E9QT46</accession>
<proteinExistence type="inferred from homology"/>
<dbReference type="OMA" id="RAFINQH"/>
<dbReference type="PANTHER" id="PTHR30349">
    <property type="entry name" value="PHAGE INTEGRASE-RELATED"/>
    <property type="match status" value="1"/>
</dbReference>
<dbReference type="GO" id="GO:0006310">
    <property type="term" value="P:DNA recombination"/>
    <property type="evidence" value="ECO:0007669"/>
    <property type="project" value="UniProtKB-KW"/>
</dbReference>
<dbReference type="CDD" id="cd01189">
    <property type="entry name" value="INT_ICEBs1_C_like"/>
    <property type="match status" value="1"/>
</dbReference>
<evidence type="ECO:0000256" key="4">
    <source>
        <dbReference type="ARBA" id="ARBA00023172"/>
    </source>
</evidence>
<keyword evidence="9" id="KW-1185">Reference proteome</keyword>
<dbReference type="PROSITE" id="PS51898">
    <property type="entry name" value="TYR_RECOMBINASE"/>
    <property type="match status" value="1"/>
</dbReference>
<dbReference type="OrthoDB" id="9803188at2"/>
<dbReference type="GeneID" id="45020487"/>
<dbReference type="GO" id="GO:0003677">
    <property type="term" value="F:DNA binding"/>
    <property type="evidence" value="ECO:0007669"/>
    <property type="project" value="UniProtKB-UniRule"/>
</dbReference>
<accession>Q81Z47</accession>
<dbReference type="InterPro" id="IPR011010">
    <property type="entry name" value="DNA_brk_join_enz"/>
</dbReference>
<reference evidence="8 9" key="1">
    <citation type="journal article" date="2009" name="J. Bacteriol.">
        <title>The complete genome sequence of Bacillus anthracis Ames 'Ancestor'.</title>
        <authorList>
            <person name="Ravel J."/>
            <person name="Jiang L."/>
            <person name="Stanley S.T."/>
            <person name="Wilson M.R."/>
            <person name="Decker R.S."/>
            <person name="Read T.D."/>
            <person name="Worsham P."/>
            <person name="Keim P.S."/>
            <person name="Salzberg S.L."/>
            <person name="Fraser-Liggett C.M."/>
            <person name="Rasko D.A."/>
        </authorList>
    </citation>
    <scope>NUCLEOTIDE SEQUENCE [LARGE SCALE GENOMIC DNA]</scope>
    <source>
        <strain evidence="9">Ames ancestor</strain>
    </source>
</reference>
<evidence type="ECO:0000259" key="6">
    <source>
        <dbReference type="PROSITE" id="PS51898"/>
    </source>
</evidence>
<dbReference type="InterPro" id="IPR002104">
    <property type="entry name" value="Integrase_catalytic"/>
</dbReference>
<dbReference type="RefSeq" id="WP_000679460.1">
    <property type="nucleotide sequence ID" value="NZ_AP014833.1"/>
</dbReference>
<dbReference type="PROSITE" id="PS51900">
    <property type="entry name" value="CB"/>
    <property type="match status" value="1"/>
</dbReference>
<dbReference type="PATRIC" id="fig|1392.230.peg.421"/>
<comment type="similarity">
    <text evidence="1">Belongs to the 'phage' integrase family.</text>
</comment>
<dbReference type="InterPro" id="IPR013762">
    <property type="entry name" value="Integrase-like_cat_sf"/>
</dbReference>
<keyword evidence="3 5" id="KW-0238">DNA-binding</keyword>